<dbReference type="PANTHER" id="PTHR12526">
    <property type="entry name" value="GLYCOSYLTRANSFERASE"/>
    <property type="match status" value="1"/>
</dbReference>
<proteinExistence type="predicted"/>
<comment type="caution">
    <text evidence="2">The sequence shown here is derived from an EMBL/GenBank/DDBJ whole genome shotgun (WGS) entry which is preliminary data.</text>
</comment>
<dbReference type="GO" id="GO:0016757">
    <property type="term" value="F:glycosyltransferase activity"/>
    <property type="evidence" value="ECO:0007669"/>
    <property type="project" value="UniProtKB-KW"/>
</dbReference>
<dbReference type="EC" id="2.4.-.-" evidence="2"/>
<dbReference type="RefSeq" id="WP_377916588.1">
    <property type="nucleotide sequence ID" value="NZ_JBHRZT010000067.1"/>
</dbReference>
<sequence>MKKNILFVMNNLTCGGAEKALISLLETIDYSMYNVDLFLFKHEGLFFSKIPKQVNLLEEPFEYKYFDMSIKKAMVDCIKKGRVDIALSRVFAGYIFKREKNRARCEQRVWKYISKSLKAIDKRYDAAIGFLEKNPIYFCIDKVKANKKIGFIHTDYDKLGMDPDIDVKYFGKLDNIITVSNECVNILKQRFPMYNKKIELMYNIVSPKIINKMALMEVDIKRNGIITIVSVGRLHYAKGFGMAVEACEMLIRNGYNVRWYVVGEGEEREKLEKLIKDKNLEKVFILMGLKENPYPYIKQCDIYVQTSLFEGQCLTITEAKILNKPIVSTNFPVIYDQLNNEKNGLVVNQDSTSIYEGIKKLIDDDKLRNRLIGNLSKEKLGTESEIQKLYELIKAV</sequence>
<keyword evidence="2" id="KW-0328">Glycosyltransferase</keyword>
<dbReference type="Proteomes" id="UP001595752">
    <property type="component" value="Unassembled WGS sequence"/>
</dbReference>
<reference evidence="3" key="1">
    <citation type="journal article" date="2019" name="Int. J. Syst. Evol. Microbiol.">
        <title>The Global Catalogue of Microorganisms (GCM) 10K type strain sequencing project: providing services to taxonomists for standard genome sequencing and annotation.</title>
        <authorList>
            <consortium name="The Broad Institute Genomics Platform"/>
            <consortium name="The Broad Institute Genome Sequencing Center for Infectious Disease"/>
            <person name="Wu L."/>
            <person name="Ma J."/>
        </authorList>
    </citation>
    <scope>NUCLEOTIDE SEQUENCE [LARGE SCALE GENOMIC DNA]</scope>
    <source>
        <strain evidence="3">CCUG 61889</strain>
    </source>
</reference>
<dbReference type="PANTHER" id="PTHR12526:SF630">
    <property type="entry name" value="GLYCOSYLTRANSFERASE"/>
    <property type="match status" value="1"/>
</dbReference>
<accession>A0ABV8B6C6</accession>
<evidence type="ECO:0000313" key="3">
    <source>
        <dbReference type="Proteomes" id="UP001595752"/>
    </source>
</evidence>
<feature type="domain" description="Glycosyl transferase family 1" evidence="1">
    <location>
        <begin position="226"/>
        <end position="374"/>
    </location>
</feature>
<gene>
    <name evidence="2" type="ORF">ACFOU2_15430</name>
</gene>
<dbReference type="Gene3D" id="3.40.50.2000">
    <property type="entry name" value="Glycogen Phosphorylase B"/>
    <property type="match status" value="2"/>
</dbReference>
<name>A0ABV8B6C6_9BACI</name>
<protein>
    <submittedName>
        <fullName evidence="2">Glycosyltransferase</fullName>
        <ecNumber evidence="2">2.4.-.-</ecNumber>
    </submittedName>
</protein>
<dbReference type="SUPFAM" id="SSF53756">
    <property type="entry name" value="UDP-Glycosyltransferase/glycogen phosphorylase"/>
    <property type="match status" value="1"/>
</dbReference>
<evidence type="ECO:0000313" key="2">
    <source>
        <dbReference type="EMBL" id="MFC3884781.1"/>
    </source>
</evidence>
<dbReference type="EMBL" id="JBHRZT010000067">
    <property type="protein sequence ID" value="MFC3884781.1"/>
    <property type="molecule type" value="Genomic_DNA"/>
</dbReference>
<dbReference type="Pfam" id="PF00534">
    <property type="entry name" value="Glycos_transf_1"/>
    <property type="match status" value="1"/>
</dbReference>
<dbReference type="CDD" id="cd03811">
    <property type="entry name" value="GT4_GT28_WabH-like"/>
    <property type="match status" value="1"/>
</dbReference>
<organism evidence="2 3">
    <name type="scientific">Bacillus songklensis</name>
    <dbReference type="NCBI Taxonomy" id="1069116"/>
    <lineage>
        <taxon>Bacteria</taxon>
        <taxon>Bacillati</taxon>
        <taxon>Bacillota</taxon>
        <taxon>Bacilli</taxon>
        <taxon>Bacillales</taxon>
        <taxon>Bacillaceae</taxon>
        <taxon>Bacillus</taxon>
    </lineage>
</organism>
<evidence type="ECO:0000259" key="1">
    <source>
        <dbReference type="Pfam" id="PF00534"/>
    </source>
</evidence>
<dbReference type="InterPro" id="IPR001296">
    <property type="entry name" value="Glyco_trans_1"/>
</dbReference>
<keyword evidence="3" id="KW-1185">Reference proteome</keyword>
<keyword evidence="2" id="KW-0808">Transferase</keyword>